<dbReference type="Proteomes" id="UP001163321">
    <property type="component" value="Chromosome 1"/>
</dbReference>
<evidence type="ECO:0000313" key="2">
    <source>
        <dbReference type="Proteomes" id="UP001163321"/>
    </source>
</evidence>
<dbReference type="EMBL" id="CM047580">
    <property type="protein sequence ID" value="KAI9922634.1"/>
    <property type="molecule type" value="Genomic_DNA"/>
</dbReference>
<reference evidence="1 2" key="1">
    <citation type="journal article" date="2022" name="bioRxiv">
        <title>The genome of the oomycete Peronosclerospora sorghi, a cosmopolitan pathogen of maize and sorghum, is inflated with dispersed pseudogenes.</title>
        <authorList>
            <person name="Fletcher K."/>
            <person name="Martin F."/>
            <person name="Isakeit T."/>
            <person name="Cavanaugh K."/>
            <person name="Magill C."/>
            <person name="Michelmore R."/>
        </authorList>
    </citation>
    <scope>NUCLEOTIDE SEQUENCE [LARGE SCALE GENOMIC DNA]</scope>
    <source>
        <strain evidence="1">P6</strain>
    </source>
</reference>
<organism evidence="1 2">
    <name type="scientific">Peronosclerospora sorghi</name>
    <dbReference type="NCBI Taxonomy" id="230839"/>
    <lineage>
        <taxon>Eukaryota</taxon>
        <taxon>Sar</taxon>
        <taxon>Stramenopiles</taxon>
        <taxon>Oomycota</taxon>
        <taxon>Peronosporomycetes</taxon>
        <taxon>Peronosporales</taxon>
        <taxon>Peronosporaceae</taxon>
        <taxon>Peronosclerospora</taxon>
    </lineage>
</organism>
<name>A0ACC0WV36_9STRA</name>
<keyword evidence="2" id="KW-1185">Reference proteome</keyword>
<gene>
    <name evidence="1" type="ORF">PsorP6_001134</name>
</gene>
<comment type="caution">
    <text evidence="1">The sequence shown here is derived from an EMBL/GenBank/DDBJ whole genome shotgun (WGS) entry which is preliminary data.</text>
</comment>
<evidence type="ECO:0000313" key="1">
    <source>
        <dbReference type="EMBL" id="KAI9922634.1"/>
    </source>
</evidence>
<accession>A0ACC0WV36</accession>
<protein>
    <submittedName>
        <fullName evidence="1">Uncharacterized protein</fullName>
    </submittedName>
</protein>
<sequence length="95" mass="10647">MNRGRNCRNDCFLGQTSSTRVKDERSMRRGLSVNVRISSVRSTFAKWPRSLAIRAATRSPSLCALSDQGLMLAQDTLQCLERNALWPRGGQTSMD</sequence>
<proteinExistence type="predicted"/>